<organism evidence="23 24">
    <name type="scientific">Champsocephalus esox</name>
    <name type="common">pike icefish</name>
    <dbReference type="NCBI Taxonomy" id="159716"/>
    <lineage>
        <taxon>Eukaryota</taxon>
        <taxon>Metazoa</taxon>
        <taxon>Chordata</taxon>
        <taxon>Craniata</taxon>
        <taxon>Vertebrata</taxon>
        <taxon>Euteleostomi</taxon>
        <taxon>Actinopterygii</taxon>
        <taxon>Neopterygii</taxon>
        <taxon>Teleostei</taxon>
        <taxon>Neoteleostei</taxon>
        <taxon>Acanthomorphata</taxon>
        <taxon>Eupercaria</taxon>
        <taxon>Perciformes</taxon>
        <taxon>Notothenioidei</taxon>
        <taxon>Channichthyidae</taxon>
        <taxon>Champsocephalus</taxon>
    </lineage>
</organism>
<keyword evidence="7" id="KW-0963">Cytoplasm</keyword>
<keyword evidence="16" id="KW-0539">Nucleus</keyword>
<evidence type="ECO:0000256" key="18">
    <source>
        <dbReference type="ARBA" id="ARBA00023306"/>
    </source>
</evidence>
<keyword evidence="10" id="KW-0346">Stress response</keyword>
<evidence type="ECO:0000313" key="24">
    <source>
        <dbReference type="Proteomes" id="UP001335648"/>
    </source>
</evidence>
<evidence type="ECO:0000256" key="19">
    <source>
        <dbReference type="ARBA" id="ARBA00034103"/>
    </source>
</evidence>
<dbReference type="GO" id="GO:0005925">
    <property type="term" value="C:focal adhesion"/>
    <property type="evidence" value="ECO:0007669"/>
    <property type="project" value="UniProtKB-SubCell"/>
</dbReference>
<keyword evidence="13" id="KW-0472">Membrane</keyword>
<evidence type="ECO:0000256" key="4">
    <source>
        <dbReference type="ARBA" id="ARBA00004316"/>
    </source>
</evidence>
<feature type="compositionally biased region" description="Basic and acidic residues" evidence="22">
    <location>
        <begin position="124"/>
        <end position="149"/>
    </location>
</feature>
<keyword evidence="11" id="KW-0770">Synapse</keyword>
<evidence type="ECO:0000256" key="20">
    <source>
        <dbReference type="ARBA" id="ARBA00040095"/>
    </source>
</evidence>
<keyword evidence="12" id="KW-0175">Coiled coil</keyword>
<dbReference type="GO" id="GO:0001725">
    <property type="term" value="C:stress fiber"/>
    <property type="evidence" value="ECO:0007669"/>
    <property type="project" value="UniProtKB-SubCell"/>
</dbReference>
<dbReference type="GO" id="GO:0051017">
    <property type="term" value="P:actin filament bundle assembly"/>
    <property type="evidence" value="ECO:0007669"/>
    <property type="project" value="TreeGrafter"/>
</dbReference>
<keyword evidence="17" id="KW-0966">Cell projection</keyword>
<keyword evidence="8" id="KW-0341">Growth regulation</keyword>
<evidence type="ECO:0000256" key="15">
    <source>
        <dbReference type="ARBA" id="ARBA00023212"/>
    </source>
</evidence>
<dbReference type="GO" id="GO:0005634">
    <property type="term" value="C:nucleus"/>
    <property type="evidence" value="ECO:0007669"/>
    <property type="project" value="UniProtKB-SubCell"/>
</dbReference>
<feature type="compositionally biased region" description="Basic and acidic residues" evidence="22">
    <location>
        <begin position="69"/>
        <end position="116"/>
    </location>
</feature>
<evidence type="ECO:0000256" key="6">
    <source>
        <dbReference type="ARBA" id="ARBA00022475"/>
    </source>
</evidence>
<name>A0AAN8HDY3_9TELE</name>
<evidence type="ECO:0000256" key="17">
    <source>
        <dbReference type="ARBA" id="ARBA00023273"/>
    </source>
</evidence>
<dbReference type="AlphaFoldDB" id="A0AAN8HDY3"/>
<dbReference type="GO" id="GO:0043005">
    <property type="term" value="C:neuron projection"/>
    <property type="evidence" value="ECO:0007669"/>
    <property type="project" value="TreeGrafter"/>
</dbReference>
<keyword evidence="18" id="KW-0131">Cell cycle</keyword>
<dbReference type="GO" id="GO:0005886">
    <property type="term" value="C:plasma membrane"/>
    <property type="evidence" value="ECO:0007669"/>
    <property type="project" value="UniProtKB-SubCell"/>
</dbReference>
<sequence length="163" mass="19572">MGVTHGKKRDLQHPPETHLNVSVMQIQKLEQQNRYWELQASLSQLQSEEENSNLIRPQKPLNPLTASKSHQELHNELRMTHNRVHQEGKTELQRALEKRRWEQRVKESRDQEEAKRSRSPFHQELLKRQQRLEKVERDKGQQREGPEFLRVKERLRRTAVLDA</sequence>
<dbReference type="PANTHER" id="PTHR16768">
    <property type="entry name" value="DOWN REGULATED IN RENAL CARCINOMA 1/TU3A"/>
    <property type="match status" value="1"/>
</dbReference>
<evidence type="ECO:0000256" key="10">
    <source>
        <dbReference type="ARBA" id="ARBA00023016"/>
    </source>
</evidence>
<dbReference type="PANTHER" id="PTHR16768:SF3">
    <property type="entry name" value="ACTIN-ASSOCIATED PROTEIN FAM107A"/>
    <property type="match status" value="1"/>
</dbReference>
<evidence type="ECO:0000256" key="13">
    <source>
        <dbReference type="ARBA" id="ARBA00023136"/>
    </source>
</evidence>
<reference evidence="23 24" key="1">
    <citation type="journal article" date="2023" name="Mol. Biol. Evol.">
        <title>Genomics of Secondarily Temperate Adaptation in the Only Non-Antarctic Icefish.</title>
        <authorList>
            <person name="Rivera-Colon A.G."/>
            <person name="Rayamajhi N."/>
            <person name="Minhas B.F."/>
            <person name="Madrigal G."/>
            <person name="Bilyk K.T."/>
            <person name="Yoon V."/>
            <person name="Hune M."/>
            <person name="Gregory S."/>
            <person name="Cheng C.H.C."/>
            <person name="Catchen J.M."/>
        </authorList>
    </citation>
    <scope>NUCLEOTIDE SEQUENCE [LARGE SCALE GENOMIC DNA]</scope>
    <source>
        <strain evidence="23">JC2023a</strain>
    </source>
</reference>
<evidence type="ECO:0000256" key="1">
    <source>
        <dbReference type="ARBA" id="ARBA00004123"/>
    </source>
</evidence>
<evidence type="ECO:0000256" key="14">
    <source>
        <dbReference type="ARBA" id="ARBA00023203"/>
    </source>
</evidence>
<keyword evidence="14" id="KW-0009">Actin-binding</keyword>
<evidence type="ECO:0000256" key="8">
    <source>
        <dbReference type="ARBA" id="ARBA00022604"/>
    </source>
</evidence>
<dbReference type="GO" id="GO:0045202">
    <property type="term" value="C:synapse"/>
    <property type="evidence" value="ECO:0007669"/>
    <property type="project" value="UniProtKB-SubCell"/>
</dbReference>
<evidence type="ECO:0000256" key="7">
    <source>
        <dbReference type="ARBA" id="ARBA00022490"/>
    </source>
</evidence>
<evidence type="ECO:0000256" key="11">
    <source>
        <dbReference type="ARBA" id="ARBA00023018"/>
    </source>
</evidence>
<evidence type="ECO:0000256" key="9">
    <source>
        <dbReference type="ARBA" id="ARBA00022949"/>
    </source>
</evidence>
<proteinExistence type="predicted"/>
<evidence type="ECO:0000313" key="23">
    <source>
        <dbReference type="EMBL" id="KAK5912574.1"/>
    </source>
</evidence>
<keyword evidence="24" id="KW-1185">Reference proteome</keyword>
<comment type="subcellular location">
    <subcellularLocation>
        <location evidence="3">Cell junction</location>
        <location evidence="3">Focal adhesion</location>
    </subcellularLocation>
    <subcellularLocation>
        <location evidence="2">Cell membrane</location>
    </subcellularLocation>
    <subcellularLocation>
        <location evidence="4">Cell projection</location>
    </subcellularLocation>
    <subcellularLocation>
        <location evidence="5">Cytoplasm</location>
        <location evidence="5">Cytoskeleton</location>
        <location evidence="5">Stress fiber</location>
    </subcellularLocation>
    <subcellularLocation>
        <location evidence="1">Nucleus</location>
    </subcellularLocation>
    <subcellularLocation>
        <location evidence="19">Synapse</location>
    </subcellularLocation>
</comment>
<dbReference type="Pfam" id="PF06625">
    <property type="entry name" value="DUF1151"/>
    <property type="match status" value="1"/>
</dbReference>
<evidence type="ECO:0000256" key="16">
    <source>
        <dbReference type="ARBA" id="ARBA00023242"/>
    </source>
</evidence>
<evidence type="ECO:0000256" key="22">
    <source>
        <dbReference type="SAM" id="MobiDB-lite"/>
    </source>
</evidence>
<dbReference type="InterPro" id="IPR009533">
    <property type="entry name" value="FAM107"/>
</dbReference>
<gene>
    <name evidence="23" type="ORF">CesoFtcFv8_002433</name>
</gene>
<evidence type="ECO:0000256" key="3">
    <source>
        <dbReference type="ARBA" id="ARBA00004246"/>
    </source>
</evidence>
<dbReference type="Proteomes" id="UP001335648">
    <property type="component" value="Unassembled WGS sequence"/>
</dbReference>
<dbReference type="GO" id="GO:0030041">
    <property type="term" value="P:actin filament polymerization"/>
    <property type="evidence" value="ECO:0007669"/>
    <property type="project" value="TreeGrafter"/>
</dbReference>
<accession>A0AAN8HDY3</accession>
<protein>
    <recommendedName>
        <fullName evidence="20">Actin-associated protein FAM107A</fullName>
    </recommendedName>
</protein>
<feature type="region of interest" description="Disordered" evidence="22">
    <location>
        <begin position="49"/>
        <end position="149"/>
    </location>
</feature>
<comment type="caution">
    <text evidence="23">The sequence shown here is derived from an EMBL/GenBank/DDBJ whole genome shotgun (WGS) entry which is preliminary data.</text>
</comment>
<keyword evidence="15" id="KW-0206">Cytoskeleton</keyword>
<keyword evidence="9" id="KW-0965">Cell junction</keyword>
<dbReference type="EMBL" id="JAULUE010002047">
    <property type="protein sequence ID" value="KAK5912574.1"/>
    <property type="molecule type" value="Genomic_DNA"/>
</dbReference>
<dbReference type="GO" id="GO:0032956">
    <property type="term" value="P:regulation of actin cytoskeleton organization"/>
    <property type="evidence" value="ECO:0007669"/>
    <property type="project" value="TreeGrafter"/>
</dbReference>
<evidence type="ECO:0000256" key="5">
    <source>
        <dbReference type="ARBA" id="ARBA00004529"/>
    </source>
</evidence>
<evidence type="ECO:0000256" key="21">
    <source>
        <dbReference type="ARBA" id="ARBA00045129"/>
    </source>
</evidence>
<evidence type="ECO:0000256" key="12">
    <source>
        <dbReference type="ARBA" id="ARBA00023054"/>
    </source>
</evidence>
<comment type="function">
    <text evidence="21">Stress-inducible actin-binding protein that plays a role in synaptic and cognitive functions by modulating actin filamentous (F-actin) dynamics. Mediates polymerization of globular actin to F-actin. Also binds to, stabilizes and bundles F-actin. Involved in synaptic function by regulating neurite outgrowth in an actin-dependent manner and for the acquisition of hippocampus-dependent cognitive function, such as learning and long-term memory. Plays a role in the actin and microtubule cytoskeleton organization; negatively regulates focal adhesion (FA) assembly promoting malignant glial cell migration in an actin-, microtubule- and MAP1A-dependent manner. Also involved in neuroblastoma G1/S phase cell cycle progression and cell proliferation inhibition by stimulating ubiquitination of NF-kappa-B subunit RELA and NF-kappa-B degradation in a COMMD1- and actin-dependent manner. May play a role in tumor development.</text>
</comment>
<keyword evidence="6" id="KW-1003">Cell membrane</keyword>
<evidence type="ECO:0000256" key="2">
    <source>
        <dbReference type="ARBA" id="ARBA00004236"/>
    </source>
</evidence>
<dbReference type="GO" id="GO:0003779">
    <property type="term" value="F:actin binding"/>
    <property type="evidence" value="ECO:0007669"/>
    <property type="project" value="UniProtKB-KW"/>
</dbReference>